<feature type="compositionally biased region" description="Pro residues" evidence="1">
    <location>
        <begin position="185"/>
        <end position="196"/>
    </location>
</feature>
<dbReference type="Pfam" id="PF05225">
    <property type="entry name" value="HTH_psq"/>
    <property type="match status" value="1"/>
</dbReference>
<dbReference type="AlphaFoldDB" id="A0A9D4K6V4"/>
<gene>
    <name evidence="3" type="ORF">DPMN_107282</name>
</gene>
<keyword evidence="4" id="KW-1185">Reference proteome</keyword>
<name>A0A9D4K6V4_DREPO</name>
<reference evidence="3" key="1">
    <citation type="journal article" date="2019" name="bioRxiv">
        <title>The Genome of the Zebra Mussel, Dreissena polymorpha: A Resource for Invasive Species Research.</title>
        <authorList>
            <person name="McCartney M.A."/>
            <person name="Auch B."/>
            <person name="Kono T."/>
            <person name="Mallez S."/>
            <person name="Zhang Y."/>
            <person name="Obille A."/>
            <person name="Becker A."/>
            <person name="Abrahante J.E."/>
            <person name="Garbe J."/>
            <person name="Badalamenti J.P."/>
            <person name="Herman A."/>
            <person name="Mangelson H."/>
            <person name="Liachko I."/>
            <person name="Sullivan S."/>
            <person name="Sone E.D."/>
            <person name="Koren S."/>
            <person name="Silverstein K.A.T."/>
            <person name="Beckman K.B."/>
            <person name="Gohl D.M."/>
        </authorList>
    </citation>
    <scope>NUCLEOTIDE SEQUENCE</scope>
    <source>
        <strain evidence="3">Duluth1</strain>
        <tissue evidence="3">Whole animal</tissue>
    </source>
</reference>
<protein>
    <recommendedName>
        <fullName evidence="2">HTH psq-type domain-containing protein</fullName>
    </recommendedName>
</protein>
<evidence type="ECO:0000256" key="1">
    <source>
        <dbReference type="SAM" id="MobiDB-lite"/>
    </source>
</evidence>
<comment type="caution">
    <text evidence="3">The sequence shown here is derived from an EMBL/GenBank/DDBJ whole genome shotgun (WGS) entry which is preliminary data.</text>
</comment>
<dbReference type="InterPro" id="IPR009057">
    <property type="entry name" value="Homeodomain-like_sf"/>
</dbReference>
<sequence length="297" mass="33473">MMNAYKMVMETGAPVKTAARQYGVPHNTLRDRVKGRGPLFSTEEEAKRVDHVKYMENLGYGFTITEVVAKATDYAVFLKKRTHDNPLSVKWFHGFRRRWPEIKCRAKSTTEQAKAGIYPLDRTAPSEPYVAADQSDVDSYFKAAESVIDKKKQYNKTSINKTLSSVVSGQEITRSDICQEIPLCEPPAPKKQPVPGPSTINLNLQSDSYSDDSDSDIADEDKCCVCKQFQPEKLKNCVSLVFTKWAQCDFNGCKHWTHLEYCCKQRCSRHIKLASHKVTNNNGDPAWVFVCGQAGEG</sequence>
<reference evidence="3" key="2">
    <citation type="submission" date="2020-11" db="EMBL/GenBank/DDBJ databases">
        <authorList>
            <person name="McCartney M.A."/>
            <person name="Auch B."/>
            <person name="Kono T."/>
            <person name="Mallez S."/>
            <person name="Becker A."/>
            <person name="Gohl D.M."/>
            <person name="Silverstein K.A.T."/>
            <person name="Koren S."/>
            <person name="Bechman K.B."/>
            <person name="Herman A."/>
            <person name="Abrahante J.E."/>
            <person name="Garbe J."/>
        </authorList>
    </citation>
    <scope>NUCLEOTIDE SEQUENCE</scope>
    <source>
        <strain evidence="3">Duluth1</strain>
        <tissue evidence="3">Whole animal</tissue>
    </source>
</reference>
<proteinExistence type="predicted"/>
<evidence type="ECO:0000313" key="3">
    <source>
        <dbReference type="EMBL" id="KAH3833966.1"/>
    </source>
</evidence>
<evidence type="ECO:0000259" key="2">
    <source>
        <dbReference type="Pfam" id="PF05225"/>
    </source>
</evidence>
<organism evidence="3 4">
    <name type="scientific">Dreissena polymorpha</name>
    <name type="common">Zebra mussel</name>
    <name type="synonym">Mytilus polymorpha</name>
    <dbReference type="NCBI Taxonomy" id="45954"/>
    <lineage>
        <taxon>Eukaryota</taxon>
        <taxon>Metazoa</taxon>
        <taxon>Spiralia</taxon>
        <taxon>Lophotrochozoa</taxon>
        <taxon>Mollusca</taxon>
        <taxon>Bivalvia</taxon>
        <taxon>Autobranchia</taxon>
        <taxon>Heteroconchia</taxon>
        <taxon>Euheterodonta</taxon>
        <taxon>Imparidentia</taxon>
        <taxon>Neoheterodontei</taxon>
        <taxon>Myida</taxon>
        <taxon>Dreissenoidea</taxon>
        <taxon>Dreissenidae</taxon>
        <taxon>Dreissena</taxon>
    </lineage>
</organism>
<dbReference type="Gene3D" id="1.10.10.60">
    <property type="entry name" value="Homeodomain-like"/>
    <property type="match status" value="1"/>
</dbReference>
<dbReference type="InterPro" id="IPR007889">
    <property type="entry name" value="HTH_Psq"/>
</dbReference>
<accession>A0A9D4K6V4</accession>
<feature type="region of interest" description="Disordered" evidence="1">
    <location>
        <begin position="185"/>
        <end position="211"/>
    </location>
</feature>
<evidence type="ECO:0000313" key="4">
    <source>
        <dbReference type="Proteomes" id="UP000828390"/>
    </source>
</evidence>
<dbReference type="Proteomes" id="UP000828390">
    <property type="component" value="Unassembled WGS sequence"/>
</dbReference>
<feature type="domain" description="HTH psq-type" evidence="2">
    <location>
        <begin position="16"/>
        <end position="37"/>
    </location>
</feature>
<dbReference type="SUPFAM" id="SSF46689">
    <property type="entry name" value="Homeodomain-like"/>
    <property type="match status" value="1"/>
</dbReference>
<dbReference type="GO" id="GO:0003677">
    <property type="term" value="F:DNA binding"/>
    <property type="evidence" value="ECO:0007669"/>
    <property type="project" value="InterPro"/>
</dbReference>
<dbReference type="EMBL" id="JAIWYP010000004">
    <property type="protein sequence ID" value="KAH3833966.1"/>
    <property type="molecule type" value="Genomic_DNA"/>
</dbReference>